<reference evidence="2" key="1">
    <citation type="submission" date="2019-08" db="EMBL/GenBank/DDBJ databases">
        <title>The genome of the North American firefly Photinus pyralis.</title>
        <authorList>
            <consortium name="Photinus pyralis genome working group"/>
            <person name="Fallon T.R."/>
            <person name="Sander Lower S.E."/>
            <person name="Weng J.-K."/>
        </authorList>
    </citation>
    <scope>NUCLEOTIDE SEQUENCE</scope>
    <source>
        <strain evidence="2">TRF0915ILg1</strain>
        <tissue evidence="2">Whole body</tissue>
    </source>
</reference>
<name>A0A8K0CVJ2_IGNLU</name>
<keyword evidence="3" id="KW-1185">Reference proteome</keyword>
<dbReference type="EMBL" id="VTPC01012414">
    <property type="protein sequence ID" value="KAF2892127.1"/>
    <property type="molecule type" value="Genomic_DNA"/>
</dbReference>
<dbReference type="Proteomes" id="UP000801492">
    <property type="component" value="Unassembled WGS sequence"/>
</dbReference>
<evidence type="ECO:0000313" key="2">
    <source>
        <dbReference type="EMBL" id="KAF2892127.1"/>
    </source>
</evidence>
<gene>
    <name evidence="2" type="ORF">ILUMI_14046</name>
</gene>
<feature type="transmembrane region" description="Helical" evidence="1">
    <location>
        <begin position="6"/>
        <end position="24"/>
    </location>
</feature>
<dbReference type="OrthoDB" id="619536at2759"/>
<evidence type="ECO:0000313" key="3">
    <source>
        <dbReference type="Proteomes" id="UP000801492"/>
    </source>
</evidence>
<feature type="non-terminal residue" evidence="2">
    <location>
        <position position="1"/>
    </location>
</feature>
<protein>
    <submittedName>
        <fullName evidence="2">Uncharacterized protein</fullName>
    </submittedName>
</protein>
<accession>A0A8K0CVJ2</accession>
<comment type="caution">
    <text evidence="2">The sequence shown here is derived from an EMBL/GenBank/DDBJ whole genome shotgun (WGS) entry which is preliminary data.</text>
</comment>
<feature type="non-terminal residue" evidence="2">
    <location>
        <position position="62"/>
    </location>
</feature>
<keyword evidence="1" id="KW-1133">Transmembrane helix</keyword>
<keyword evidence="1" id="KW-0472">Membrane</keyword>
<proteinExistence type="predicted"/>
<keyword evidence="1" id="KW-0812">Transmembrane</keyword>
<evidence type="ECO:0000256" key="1">
    <source>
        <dbReference type="SAM" id="Phobius"/>
    </source>
</evidence>
<dbReference type="AlphaFoldDB" id="A0A8K0CVJ2"/>
<sequence length="62" mass="7062">INHFFFQVVCTVLPQFLIKLILYFRHCTTLVSIMVGPPTMSSPGEELSITDMITFVPHSNHI</sequence>
<organism evidence="2 3">
    <name type="scientific">Ignelater luminosus</name>
    <name type="common">Cucubano</name>
    <name type="synonym">Pyrophorus luminosus</name>
    <dbReference type="NCBI Taxonomy" id="2038154"/>
    <lineage>
        <taxon>Eukaryota</taxon>
        <taxon>Metazoa</taxon>
        <taxon>Ecdysozoa</taxon>
        <taxon>Arthropoda</taxon>
        <taxon>Hexapoda</taxon>
        <taxon>Insecta</taxon>
        <taxon>Pterygota</taxon>
        <taxon>Neoptera</taxon>
        <taxon>Endopterygota</taxon>
        <taxon>Coleoptera</taxon>
        <taxon>Polyphaga</taxon>
        <taxon>Elateriformia</taxon>
        <taxon>Elateroidea</taxon>
        <taxon>Elateridae</taxon>
        <taxon>Agrypninae</taxon>
        <taxon>Pyrophorini</taxon>
        <taxon>Ignelater</taxon>
    </lineage>
</organism>